<evidence type="ECO:0000256" key="1">
    <source>
        <dbReference type="SAM" id="Phobius"/>
    </source>
</evidence>
<keyword evidence="1" id="KW-0812">Transmembrane</keyword>
<keyword evidence="3" id="KW-1185">Reference proteome</keyword>
<name>A0ABZ0D1T6_9BURK</name>
<dbReference type="Proteomes" id="UP001303946">
    <property type="component" value="Chromosome"/>
</dbReference>
<keyword evidence="1" id="KW-1133">Transmembrane helix</keyword>
<proteinExistence type="predicted"/>
<protein>
    <submittedName>
        <fullName evidence="2">Type II secretion system protein GspM</fullName>
    </submittedName>
</protein>
<evidence type="ECO:0000313" key="3">
    <source>
        <dbReference type="Proteomes" id="UP001303946"/>
    </source>
</evidence>
<feature type="transmembrane region" description="Helical" evidence="1">
    <location>
        <begin position="32"/>
        <end position="55"/>
    </location>
</feature>
<dbReference type="Pfam" id="PF04612">
    <property type="entry name" value="T2SSM"/>
    <property type="match status" value="1"/>
</dbReference>
<dbReference type="EMBL" id="CP136336">
    <property type="protein sequence ID" value="WOB09270.1"/>
    <property type="molecule type" value="Genomic_DNA"/>
</dbReference>
<sequence>MTRPTAKLPAPIQALRTEALQRWAAMPPRERMGLTLAGIAIGIAIVWMIGVAPALRTLREAPAQIDSLDLQLQAMQRMATEARDLRGAAPVPATQAAQALKSATERLGDKGKLAVMGDRATLTLSGVTGEALRAWLTEARSGARARPVEAQLTRGPQGYAGTLVVSLGGGN</sequence>
<organism evidence="2 3">
    <name type="scientific">Piscinibacter gummiphilus</name>
    <dbReference type="NCBI Taxonomy" id="946333"/>
    <lineage>
        <taxon>Bacteria</taxon>
        <taxon>Pseudomonadati</taxon>
        <taxon>Pseudomonadota</taxon>
        <taxon>Betaproteobacteria</taxon>
        <taxon>Burkholderiales</taxon>
        <taxon>Sphaerotilaceae</taxon>
        <taxon>Piscinibacter</taxon>
    </lineage>
</organism>
<dbReference type="InterPro" id="IPR007690">
    <property type="entry name" value="T2SS_GspM"/>
</dbReference>
<keyword evidence="1" id="KW-0472">Membrane</keyword>
<gene>
    <name evidence="2" type="primary">gspM</name>
    <name evidence="2" type="ORF">RXV79_04230</name>
</gene>
<reference evidence="2 3" key="1">
    <citation type="submission" date="2023-10" db="EMBL/GenBank/DDBJ databases">
        <title>Bacteria for the degradation of biodegradable plastic PBAT(Polybutylene adipate terephthalate).</title>
        <authorList>
            <person name="Weon H.-Y."/>
            <person name="Yeon J."/>
        </authorList>
    </citation>
    <scope>NUCLEOTIDE SEQUENCE [LARGE SCALE GENOMIC DNA]</scope>
    <source>
        <strain evidence="2 3">SBD 7-3</strain>
    </source>
</reference>
<dbReference type="RefSeq" id="WP_316702226.1">
    <property type="nucleotide sequence ID" value="NZ_CP136336.1"/>
</dbReference>
<evidence type="ECO:0000313" key="2">
    <source>
        <dbReference type="EMBL" id="WOB09270.1"/>
    </source>
</evidence>
<accession>A0ABZ0D1T6</accession>